<dbReference type="EMBL" id="QTJV01000019">
    <property type="protein sequence ID" value="RFM30804.1"/>
    <property type="molecule type" value="Genomic_DNA"/>
</dbReference>
<dbReference type="SUPFAM" id="SSF51445">
    <property type="entry name" value="(Trans)glycosidases"/>
    <property type="match status" value="1"/>
</dbReference>
<keyword evidence="5" id="KW-0326">Glycosidase</keyword>
<keyword evidence="3 6" id="KW-0732">Signal</keyword>
<accession>A0A3E1NSI6</accession>
<dbReference type="PANTHER" id="PTHR10030:SF37">
    <property type="entry name" value="ALPHA-L-FUCOSIDASE-RELATED"/>
    <property type="match status" value="1"/>
</dbReference>
<dbReference type="GO" id="GO:0005764">
    <property type="term" value="C:lysosome"/>
    <property type="evidence" value="ECO:0007669"/>
    <property type="project" value="TreeGrafter"/>
</dbReference>
<dbReference type="Gene3D" id="2.60.120.260">
    <property type="entry name" value="Galactose-binding domain-like"/>
    <property type="match status" value="1"/>
</dbReference>
<dbReference type="GO" id="GO:0006004">
    <property type="term" value="P:fucose metabolic process"/>
    <property type="evidence" value="ECO:0007669"/>
    <property type="project" value="TreeGrafter"/>
</dbReference>
<dbReference type="InterPro" id="IPR057739">
    <property type="entry name" value="Glyco_hydro_29_N"/>
</dbReference>
<sequence>MKRLSVFLMLMIVARMPSFSQQVLPSKDQIAWADAEIGVIIHLDINIYAPASFDYKKKETLPPLSVFNPSKLNTDQWIKTAKAAGAKYAVLTVKHGTGFCLWPSAVNEYNVAHTPFKKDILQAFIASCKKYGVQPGLYYNTNTNTYYGAHDAEYNKAVLAQLNEIWSNYGPMFEIWFDGGLQNGLEAEVLKMIHEKQPQAILFQGPLKAGNTIRWIGNEDGFAAYPQWSRANETTSSDGVVKIDGLHGDPEGRYWCPGESDFPIRRNSAWNGGWLWKAGEDKYLFSVKELMEKYYKSVGRNTNMLVGMVVDTSGLIPKPDSLVFDSLGRRLKHVFSAPLAIRSNMTKSIIELSNKSGKAVSQLMIMEDLDYGENILSYSLQVQVGDSWKEVATGESVGHKRLQTFSPVTGSMWRLMITGNAGPLHIKQVALY</sequence>
<evidence type="ECO:0000313" key="8">
    <source>
        <dbReference type="EMBL" id="RFM30804.1"/>
    </source>
</evidence>
<evidence type="ECO:0000256" key="6">
    <source>
        <dbReference type="SAM" id="SignalP"/>
    </source>
</evidence>
<comment type="caution">
    <text evidence="8">The sequence shown here is derived from an EMBL/GenBank/DDBJ whole genome shotgun (WGS) entry which is preliminary data.</text>
</comment>
<evidence type="ECO:0000256" key="4">
    <source>
        <dbReference type="ARBA" id="ARBA00022801"/>
    </source>
</evidence>
<comment type="similarity">
    <text evidence="1">Belongs to the glycosyl hydrolase 29 family.</text>
</comment>
<dbReference type="InterPro" id="IPR000933">
    <property type="entry name" value="Glyco_hydro_29"/>
</dbReference>
<dbReference type="SMART" id="SM00812">
    <property type="entry name" value="Alpha_L_fucos"/>
    <property type="match status" value="1"/>
</dbReference>
<reference evidence="8 9" key="1">
    <citation type="submission" date="2018-08" db="EMBL/GenBank/DDBJ databases">
        <title>Chitinophaga sp. K20C18050901, a novel bacterium isolated from forest soil.</title>
        <authorList>
            <person name="Wang C."/>
        </authorList>
    </citation>
    <scope>NUCLEOTIDE SEQUENCE [LARGE SCALE GENOMIC DNA]</scope>
    <source>
        <strain evidence="8 9">K20C18050901</strain>
    </source>
</reference>
<evidence type="ECO:0000256" key="2">
    <source>
        <dbReference type="ARBA" id="ARBA00012662"/>
    </source>
</evidence>
<dbReference type="Gene3D" id="3.20.20.80">
    <property type="entry name" value="Glycosidases"/>
    <property type="match status" value="1"/>
</dbReference>
<dbReference type="InterPro" id="IPR017853">
    <property type="entry name" value="GH"/>
</dbReference>
<keyword evidence="4" id="KW-0378">Hydrolase</keyword>
<feature type="signal peptide" evidence="6">
    <location>
        <begin position="1"/>
        <end position="20"/>
    </location>
</feature>
<dbReference type="GO" id="GO:0004560">
    <property type="term" value="F:alpha-L-fucosidase activity"/>
    <property type="evidence" value="ECO:0007669"/>
    <property type="project" value="InterPro"/>
</dbReference>
<gene>
    <name evidence="8" type="ORF">DXN04_32350</name>
</gene>
<dbReference type="Pfam" id="PF01120">
    <property type="entry name" value="Alpha_L_fucos"/>
    <property type="match status" value="1"/>
</dbReference>
<evidence type="ECO:0000259" key="7">
    <source>
        <dbReference type="Pfam" id="PF01120"/>
    </source>
</evidence>
<dbReference type="OrthoDB" id="9794572at2"/>
<dbReference type="GO" id="GO:0016139">
    <property type="term" value="P:glycoside catabolic process"/>
    <property type="evidence" value="ECO:0007669"/>
    <property type="project" value="TreeGrafter"/>
</dbReference>
<evidence type="ECO:0000256" key="1">
    <source>
        <dbReference type="ARBA" id="ARBA00007951"/>
    </source>
</evidence>
<evidence type="ECO:0000313" key="9">
    <source>
        <dbReference type="Proteomes" id="UP000261174"/>
    </source>
</evidence>
<dbReference type="AlphaFoldDB" id="A0A3E1NSI6"/>
<evidence type="ECO:0000256" key="5">
    <source>
        <dbReference type="ARBA" id="ARBA00023295"/>
    </source>
</evidence>
<dbReference type="Proteomes" id="UP000261174">
    <property type="component" value="Unassembled WGS sequence"/>
</dbReference>
<proteinExistence type="inferred from homology"/>
<dbReference type="EC" id="3.2.1.51" evidence="2"/>
<name>A0A3E1NSI6_9BACT</name>
<dbReference type="RefSeq" id="WP_116857563.1">
    <property type="nucleotide sequence ID" value="NZ_QTJV01000019.1"/>
</dbReference>
<keyword evidence="9" id="KW-1185">Reference proteome</keyword>
<dbReference type="PANTHER" id="PTHR10030">
    <property type="entry name" value="ALPHA-L-FUCOSIDASE"/>
    <property type="match status" value="1"/>
</dbReference>
<organism evidence="8 9">
    <name type="scientific">Chitinophaga silvisoli</name>
    <dbReference type="NCBI Taxonomy" id="2291814"/>
    <lineage>
        <taxon>Bacteria</taxon>
        <taxon>Pseudomonadati</taxon>
        <taxon>Bacteroidota</taxon>
        <taxon>Chitinophagia</taxon>
        <taxon>Chitinophagales</taxon>
        <taxon>Chitinophagaceae</taxon>
        <taxon>Chitinophaga</taxon>
    </lineage>
</organism>
<protein>
    <recommendedName>
        <fullName evidence="2">alpha-L-fucosidase</fullName>
        <ecNumber evidence="2">3.2.1.51</ecNumber>
    </recommendedName>
</protein>
<feature type="domain" description="Glycoside hydrolase family 29 N-terminal" evidence="7">
    <location>
        <begin position="48"/>
        <end position="332"/>
    </location>
</feature>
<evidence type="ECO:0000256" key="3">
    <source>
        <dbReference type="ARBA" id="ARBA00022729"/>
    </source>
</evidence>
<feature type="chain" id="PRO_5017778432" description="alpha-L-fucosidase" evidence="6">
    <location>
        <begin position="21"/>
        <end position="432"/>
    </location>
</feature>